<comment type="caution">
    <text evidence="6">The sequence shown here is derived from an EMBL/GenBank/DDBJ whole genome shotgun (WGS) entry which is preliminary data.</text>
</comment>
<dbReference type="STRING" id="225359.A0A2S4Q021"/>
<evidence type="ECO:0000256" key="1">
    <source>
        <dbReference type="ARBA" id="ARBA00022723"/>
    </source>
</evidence>
<dbReference type="Proteomes" id="UP000237438">
    <property type="component" value="Unassembled WGS sequence"/>
</dbReference>
<dbReference type="GO" id="GO:0005634">
    <property type="term" value="C:nucleus"/>
    <property type="evidence" value="ECO:0007669"/>
    <property type="project" value="UniProtKB-ARBA"/>
</dbReference>
<dbReference type="GO" id="GO:0006338">
    <property type="term" value="P:chromatin remodeling"/>
    <property type="evidence" value="ECO:0007669"/>
    <property type="project" value="InterPro"/>
</dbReference>
<dbReference type="InterPro" id="IPR007529">
    <property type="entry name" value="Znf_HIT"/>
</dbReference>
<proteinExistence type="predicted"/>
<dbReference type="PANTHER" id="PTHR13093">
    <property type="entry name" value="ZINC FINGER HIT DOMAIN CONTAINING PROTEIN 1"/>
    <property type="match status" value="1"/>
</dbReference>
<evidence type="ECO:0000256" key="3">
    <source>
        <dbReference type="ARBA" id="ARBA00022833"/>
    </source>
</evidence>
<dbReference type="GO" id="GO:0008270">
    <property type="term" value="F:zinc ion binding"/>
    <property type="evidence" value="ECO:0007669"/>
    <property type="project" value="UniProtKB-KW"/>
</dbReference>
<sequence length="338" mass="36861">MINFGVHEVSTTKLVPAPGWAYVPDVGSQATLIATQPISGKRARKPVLGVQNPRESTTQQDVKLLRELALLDRENHRDVSVPIPPKQNSEQSTGRGNHGKMTSAVRKILQSNKTFANYLADSEAAQASSAISNSSGGGFYTASTTPTQLATPMSRTTTIVGSAEAVTNSISNRRSSKRRNVTNSNRDIARGGTIGARRKSSLAALVSSPIEASRMEKELDKRKMSISDDKISSLISTSSINTTSIIAATITDAAPDSHDNNPLLISWIPVMPSEDELRRLLTQPPLSYLDARGPLVEEDRRKPVRHFCERCGYWAKVKCVKCGSRVCSLECYKEHNEE</sequence>
<evidence type="ECO:0000256" key="4">
    <source>
        <dbReference type="SAM" id="MobiDB-lite"/>
    </source>
</evidence>
<dbReference type="SUPFAM" id="SSF144232">
    <property type="entry name" value="HIT/MYND zinc finger-like"/>
    <property type="match status" value="1"/>
</dbReference>
<name>A0A2S4Q021_9PEZI</name>
<evidence type="ECO:0000259" key="5">
    <source>
        <dbReference type="Pfam" id="PF04438"/>
    </source>
</evidence>
<dbReference type="Pfam" id="PF04438">
    <property type="entry name" value="zf-HIT"/>
    <property type="match status" value="1"/>
</dbReference>
<reference evidence="6 7" key="1">
    <citation type="submission" date="2017-10" db="EMBL/GenBank/DDBJ databases">
        <title>Development of genomic resources for the powdery mildew, Erysiphe pulchra.</title>
        <authorList>
            <person name="Wadl P.A."/>
            <person name="Mack B.M."/>
            <person name="Moore G."/>
            <person name="Beltz S.B."/>
        </authorList>
    </citation>
    <scope>NUCLEOTIDE SEQUENCE [LARGE SCALE GENOMIC DNA]</scope>
    <source>
        <strain evidence="6">Cflorida</strain>
    </source>
</reference>
<evidence type="ECO:0000313" key="6">
    <source>
        <dbReference type="EMBL" id="POS87633.1"/>
    </source>
</evidence>
<accession>A0A2S4Q021</accession>
<dbReference type="OrthoDB" id="74807at2759"/>
<dbReference type="EMBL" id="PEDP01000092">
    <property type="protein sequence ID" value="POS87633.1"/>
    <property type="molecule type" value="Genomic_DNA"/>
</dbReference>
<dbReference type="AlphaFoldDB" id="A0A2S4Q021"/>
<keyword evidence="7" id="KW-1185">Reference proteome</keyword>
<organism evidence="6 7">
    <name type="scientific">Erysiphe pulchra</name>
    <dbReference type="NCBI Taxonomy" id="225359"/>
    <lineage>
        <taxon>Eukaryota</taxon>
        <taxon>Fungi</taxon>
        <taxon>Dikarya</taxon>
        <taxon>Ascomycota</taxon>
        <taxon>Pezizomycotina</taxon>
        <taxon>Leotiomycetes</taxon>
        <taxon>Erysiphales</taxon>
        <taxon>Erysiphaceae</taxon>
        <taxon>Erysiphe</taxon>
    </lineage>
</organism>
<gene>
    <name evidence="6" type="ORF">EPUL_000259</name>
</gene>
<evidence type="ECO:0000256" key="2">
    <source>
        <dbReference type="ARBA" id="ARBA00022771"/>
    </source>
</evidence>
<feature type="region of interest" description="Disordered" evidence="4">
    <location>
        <begin position="79"/>
        <end position="101"/>
    </location>
</feature>
<dbReference type="InterPro" id="IPR039723">
    <property type="entry name" value="Vps71/ZNHIT1"/>
</dbReference>
<keyword evidence="3" id="KW-0862">Zinc</keyword>
<dbReference type="CDD" id="cd21437">
    <property type="entry name" value="zf-HIT_ZNHIT1_like"/>
    <property type="match status" value="1"/>
</dbReference>
<protein>
    <recommendedName>
        <fullName evidence="5">HIT-type domain-containing protein</fullName>
    </recommendedName>
</protein>
<feature type="compositionally biased region" description="Polar residues" evidence="4">
    <location>
        <begin position="86"/>
        <end position="95"/>
    </location>
</feature>
<keyword evidence="1" id="KW-0479">Metal-binding</keyword>
<keyword evidence="2" id="KW-0863">Zinc-finger</keyword>
<feature type="non-terminal residue" evidence="6">
    <location>
        <position position="338"/>
    </location>
</feature>
<evidence type="ECO:0000313" key="7">
    <source>
        <dbReference type="Proteomes" id="UP000237438"/>
    </source>
</evidence>
<feature type="domain" description="HIT-type" evidence="5">
    <location>
        <begin position="305"/>
        <end position="333"/>
    </location>
</feature>